<evidence type="ECO:0000259" key="2">
    <source>
        <dbReference type="Pfam" id="PF08719"/>
    </source>
</evidence>
<evidence type="ECO:0000313" key="3">
    <source>
        <dbReference type="EMBL" id="RDB19938.1"/>
    </source>
</evidence>
<feature type="domain" description="NADAR" evidence="2">
    <location>
        <begin position="402"/>
        <end position="529"/>
    </location>
</feature>
<reference evidence="3" key="1">
    <citation type="submission" date="2018-04" db="EMBL/GenBank/DDBJ databases">
        <title>Whole genome sequencing of Hypsizygus marmoreus.</title>
        <authorList>
            <person name="Choi I.-G."/>
            <person name="Min B."/>
            <person name="Kim J.-G."/>
            <person name="Kim S."/>
            <person name="Oh Y.-L."/>
            <person name="Kong W.-S."/>
            <person name="Park H."/>
            <person name="Jeong J."/>
            <person name="Song E.-S."/>
        </authorList>
    </citation>
    <scope>NUCLEOTIDE SEQUENCE [LARGE SCALE GENOMIC DNA]</scope>
    <source>
        <strain evidence="3">51987-8</strain>
    </source>
</reference>
<feature type="compositionally biased region" description="Low complexity" evidence="1">
    <location>
        <begin position="356"/>
        <end position="365"/>
    </location>
</feature>
<comment type="caution">
    <text evidence="3">The sequence shown here is derived from an EMBL/GenBank/DDBJ whole genome shotgun (WGS) entry which is preliminary data.</text>
</comment>
<accession>A0A369JDJ3</accession>
<feature type="compositionally biased region" description="Pro residues" evidence="1">
    <location>
        <begin position="26"/>
        <end position="38"/>
    </location>
</feature>
<dbReference type="Pfam" id="PF08719">
    <property type="entry name" value="NADAR"/>
    <property type="match status" value="1"/>
</dbReference>
<evidence type="ECO:0000313" key="4">
    <source>
        <dbReference type="Proteomes" id="UP000076154"/>
    </source>
</evidence>
<feature type="region of interest" description="Disordered" evidence="1">
    <location>
        <begin position="274"/>
        <end position="295"/>
    </location>
</feature>
<proteinExistence type="predicted"/>
<dbReference type="InParanoid" id="A0A369JDJ3"/>
<feature type="compositionally biased region" description="Low complexity" evidence="1">
    <location>
        <begin position="97"/>
        <end position="108"/>
    </location>
</feature>
<dbReference type="InterPro" id="IPR037238">
    <property type="entry name" value="YbiA-like_sf"/>
</dbReference>
<dbReference type="InterPro" id="IPR012816">
    <property type="entry name" value="NADAR"/>
</dbReference>
<feature type="compositionally biased region" description="Pro residues" evidence="1">
    <location>
        <begin position="374"/>
        <end position="387"/>
    </location>
</feature>
<dbReference type="CDD" id="cd15457">
    <property type="entry name" value="NADAR"/>
    <property type="match status" value="1"/>
</dbReference>
<feature type="compositionally biased region" description="Low complexity" evidence="1">
    <location>
        <begin position="57"/>
        <end position="68"/>
    </location>
</feature>
<dbReference type="AlphaFoldDB" id="A0A369JDJ3"/>
<dbReference type="EMBL" id="LUEZ02000071">
    <property type="protein sequence ID" value="RDB19938.1"/>
    <property type="molecule type" value="Genomic_DNA"/>
</dbReference>
<feature type="compositionally biased region" description="Pro residues" evidence="1">
    <location>
        <begin position="334"/>
        <end position="355"/>
    </location>
</feature>
<gene>
    <name evidence="3" type="ORF">Hypma_013019</name>
</gene>
<evidence type="ECO:0000256" key="1">
    <source>
        <dbReference type="SAM" id="MobiDB-lite"/>
    </source>
</evidence>
<feature type="region of interest" description="Disordered" evidence="1">
    <location>
        <begin position="1"/>
        <end position="259"/>
    </location>
</feature>
<feature type="region of interest" description="Disordered" evidence="1">
    <location>
        <begin position="334"/>
        <end position="396"/>
    </location>
</feature>
<dbReference type="Gene3D" id="1.10.357.40">
    <property type="entry name" value="YbiA-like"/>
    <property type="match status" value="1"/>
</dbReference>
<dbReference type="OrthoDB" id="206452at2759"/>
<dbReference type="SUPFAM" id="SSF143990">
    <property type="entry name" value="YbiA-like"/>
    <property type="match status" value="1"/>
</dbReference>
<sequence length="551" mass="60193">MGLSSSKTKSKHDPQLTASYGFGPYGVPPRFGPGPPPNFGQGPMSNQGPVFPPGFVPQYPQMPQSQPYWPIPEQPQKRRKTRKRKEPRIAHSSSGHAQAPVQPPLQVQPGPPYSSNTPAPLATFPTPQPGPSTRRRAQTPFPRAVSVDTSDDPSQAPPRRGPTPFVRPAHIPSPDSQDDDEPRATQQPRVGHIGDSRSSPMPPPPFSNTQHNTNPGDLSFGRGPLAPSTGAPAPNLFSSTLARNPLPSPPRDIYATTPYRPLLQLPQAIPHSTVLGTDSLPLSSGSDQISNEGTKKAKKGLFRAFSTKRSEPKESKPQNVQYVPVYFSLPGHAPPGPNAPRLPAHPIPAPPPNAPSAPNGSDPSAHMQNAQFNPPVPERPVPEPTGPPLYFNQDTDLAPLLNHSPHRVIYKEKIYATAAHLVEAMKFMTTYPELAERIRECKEVAQVYPLSSKAWSRADKDWSSKFLQVMEDVAYLKVRQHPDLRALMKNTGNRPLVYDDDLDAYWGIGPNGNGQNALGHIMERVRVRLDEVGQKKLDQTAPSPDVPLRSF</sequence>
<dbReference type="STRING" id="39966.A0A369JDJ3"/>
<feature type="compositionally biased region" description="Polar residues" evidence="1">
    <location>
        <begin position="274"/>
        <end position="292"/>
    </location>
</feature>
<protein>
    <recommendedName>
        <fullName evidence="2">NADAR domain-containing protein</fullName>
    </recommendedName>
</protein>
<feature type="compositionally biased region" description="Basic residues" evidence="1">
    <location>
        <begin position="77"/>
        <end position="86"/>
    </location>
</feature>
<organism evidence="3 4">
    <name type="scientific">Hypsizygus marmoreus</name>
    <name type="common">White beech mushroom</name>
    <name type="synonym">Agaricus marmoreus</name>
    <dbReference type="NCBI Taxonomy" id="39966"/>
    <lineage>
        <taxon>Eukaryota</taxon>
        <taxon>Fungi</taxon>
        <taxon>Dikarya</taxon>
        <taxon>Basidiomycota</taxon>
        <taxon>Agaricomycotina</taxon>
        <taxon>Agaricomycetes</taxon>
        <taxon>Agaricomycetidae</taxon>
        <taxon>Agaricales</taxon>
        <taxon>Tricholomatineae</taxon>
        <taxon>Lyophyllaceae</taxon>
        <taxon>Hypsizygus</taxon>
    </lineage>
</organism>
<name>A0A369JDJ3_HYPMA</name>
<dbReference type="Proteomes" id="UP000076154">
    <property type="component" value="Unassembled WGS sequence"/>
</dbReference>
<keyword evidence="4" id="KW-1185">Reference proteome</keyword>